<evidence type="ECO:0000256" key="8">
    <source>
        <dbReference type="ARBA" id="ARBA00023157"/>
    </source>
</evidence>
<dbReference type="EC" id="3.4.24.-" evidence="10"/>
<dbReference type="Pfam" id="PF01400">
    <property type="entry name" value="Astacin"/>
    <property type="match status" value="1"/>
</dbReference>
<dbReference type="InterPro" id="IPR006026">
    <property type="entry name" value="Peptidase_Metallo"/>
</dbReference>
<dbReference type="SMART" id="SM00235">
    <property type="entry name" value="ZnMc"/>
    <property type="match status" value="1"/>
</dbReference>
<feature type="domain" description="Peptidase M12A" evidence="11">
    <location>
        <begin position="73"/>
        <end position="273"/>
    </location>
</feature>
<dbReference type="PROSITE" id="PS51864">
    <property type="entry name" value="ASTACIN"/>
    <property type="match status" value="1"/>
</dbReference>
<feature type="binding site" evidence="9">
    <location>
        <position position="173"/>
    </location>
    <ligand>
        <name>Zn(2+)</name>
        <dbReference type="ChEBI" id="CHEBI:29105"/>
        <note>catalytic</note>
    </ligand>
</feature>
<keyword evidence="7" id="KW-0865">Zymogen</keyword>
<evidence type="ECO:0000256" key="6">
    <source>
        <dbReference type="ARBA" id="ARBA00023049"/>
    </source>
</evidence>
<accession>A0A4W5N5L2</accession>
<keyword evidence="3" id="KW-0732">Signal</keyword>
<dbReference type="InterPro" id="IPR034039">
    <property type="entry name" value="ZnMP_hatching_enz"/>
</dbReference>
<evidence type="ECO:0000256" key="1">
    <source>
        <dbReference type="ARBA" id="ARBA00022670"/>
    </source>
</evidence>
<dbReference type="PANTHER" id="PTHR10127:SF839">
    <property type="entry name" value="HATCHING ENZYME 1.2-RELATED"/>
    <property type="match status" value="1"/>
</dbReference>
<evidence type="ECO:0000256" key="4">
    <source>
        <dbReference type="ARBA" id="ARBA00022801"/>
    </source>
</evidence>
<sequence>YTERDTQPVLYLLCTHPLRLTQAHPLQLDEKDEMVFTEDPDDLVDITTRILETNNATSEMLMEGDIMVPRTRTAIRCLWSNECLWKRKKSENLVKVPYTLSSDFDHYSQGKIKYAMNTFHTKTCVRFVQRSNQRDYLSIESRSGCYSWVGKTGGKQLISLEKRGCVYHGTIQHELLHALGFYHEQNRSDRDKYIRINWEYVERGEEPNFDKEDTNNLDIPYDYSSVMHYNRWSFSTVYRKETITPIPDATVSIGQSLEMSAIDVQRVNKLYRC</sequence>
<comment type="cofactor">
    <cofactor evidence="9 10">
        <name>Zn(2+)</name>
        <dbReference type="ChEBI" id="CHEBI:29105"/>
    </cofactor>
    <text evidence="9 10">Binds 1 zinc ion per subunit.</text>
</comment>
<dbReference type="STRING" id="62062.ENSHHUP00000045253"/>
<keyword evidence="4 9" id="KW-0378">Hydrolase</keyword>
<dbReference type="PANTHER" id="PTHR10127">
    <property type="entry name" value="DISCOIDIN, CUB, EGF, LAMININ , AND ZINC METALLOPROTEASE DOMAIN CONTAINING"/>
    <property type="match status" value="1"/>
</dbReference>
<name>A0A4W5N5L2_9TELE</name>
<organism evidence="12 13">
    <name type="scientific">Hucho hucho</name>
    <name type="common">huchen</name>
    <dbReference type="NCBI Taxonomy" id="62062"/>
    <lineage>
        <taxon>Eukaryota</taxon>
        <taxon>Metazoa</taxon>
        <taxon>Chordata</taxon>
        <taxon>Craniata</taxon>
        <taxon>Vertebrata</taxon>
        <taxon>Euteleostomi</taxon>
        <taxon>Actinopterygii</taxon>
        <taxon>Neopterygii</taxon>
        <taxon>Teleostei</taxon>
        <taxon>Protacanthopterygii</taxon>
        <taxon>Salmoniformes</taxon>
        <taxon>Salmonidae</taxon>
        <taxon>Salmoninae</taxon>
        <taxon>Hucho</taxon>
    </lineage>
</organism>
<comment type="caution">
    <text evidence="9">Lacks conserved residue(s) required for the propagation of feature annotation.</text>
</comment>
<dbReference type="Proteomes" id="UP000314982">
    <property type="component" value="Unassembled WGS sequence"/>
</dbReference>
<dbReference type="Gene3D" id="3.40.390.10">
    <property type="entry name" value="Collagenase (Catalytic Domain)"/>
    <property type="match status" value="1"/>
</dbReference>
<reference evidence="12" key="2">
    <citation type="submission" date="2025-08" db="UniProtKB">
        <authorList>
            <consortium name="Ensembl"/>
        </authorList>
    </citation>
    <scope>IDENTIFICATION</scope>
</reference>
<dbReference type="Ensembl" id="ENSHHUT00000046929.1">
    <property type="protein sequence ID" value="ENSHHUP00000045253.1"/>
    <property type="gene ID" value="ENSHHUG00000027586.1"/>
</dbReference>
<evidence type="ECO:0000256" key="7">
    <source>
        <dbReference type="ARBA" id="ARBA00023145"/>
    </source>
</evidence>
<keyword evidence="8" id="KW-1015">Disulfide bond</keyword>
<dbReference type="GO" id="GO:0006508">
    <property type="term" value="P:proteolysis"/>
    <property type="evidence" value="ECO:0007669"/>
    <property type="project" value="UniProtKB-KW"/>
</dbReference>
<dbReference type="InterPro" id="IPR001506">
    <property type="entry name" value="Peptidase_M12A"/>
</dbReference>
<dbReference type="GO" id="GO:0004222">
    <property type="term" value="F:metalloendopeptidase activity"/>
    <property type="evidence" value="ECO:0007669"/>
    <property type="project" value="UniProtKB-UniRule"/>
</dbReference>
<proteinExistence type="predicted"/>
<reference evidence="13" key="1">
    <citation type="submission" date="2018-06" db="EMBL/GenBank/DDBJ databases">
        <title>Genome assembly of Danube salmon.</title>
        <authorList>
            <person name="Macqueen D.J."/>
            <person name="Gundappa M.K."/>
        </authorList>
    </citation>
    <scope>NUCLEOTIDE SEQUENCE [LARGE SCALE GENOMIC DNA]</scope>
</reference>
<evidence type="ECO:0000313" key="13">
    <source>
        <dbReference type="Proteomes" id="UP000314982"/>
    </source>
</evidence>
<evidence type="ECO:0000256" key="5">
    <source>
        <dbReference type="ARBA" id="ARBA00022833"/>
    </source>
</evidence>
<evidence type="ECO:0000256" key="10">
    <source>
        <dbReference type="RuleBase" id="RU361183"/>
    </source>
</evidence>
<dbReference type="InterPro" id="IPR024079">
    <property type="entry name" value="MetalloPept_cat_dom_sf"/>
</dbReference>
<reference evidence="12" key="3">
    <citation type="submission" date="2025-09" db="UniProtKB">
        <authorList>
            <consortium name="Ensembl"/>
        </authorList>
    </citation>
    <scope>IDENTIFICATION</scope>
</reference>
<dbReference type="SUPFAM" id="SSF55486">
    <property type="entry name" value="Metalloproteases ('zincins'), catalytic domain"/>
    <property type="match status" value="1"/>
</dbReference>
<dbReference type="GO" id="GO:0008270">
    <property type="term" value="F:zinc ion binding"/>
    <property type="evidence" value="ECO:0007669"/>
    <property type="project" value="UniProtKB-UniRule"/>
</dbReference>
<evidence type="ECO:0000259" key="11">
    <source>
        <dbReference type="PROSITE" id="PS51864"/>
    </source>
</evidence>
<feature type="active site" evidence="9">
    <location>
        <position position="174"/>
    </location>
</feature>
<evidence type="ECO:0000256" key="9">
    <source>
        <dbReference type="PROSITE-ProRule" id="PRU01211"/>
    </source>
</evidence>
<dbReference type="AlphaFoldDB" id="A0A4W5N5L2"/>
<keyword evidence="2 9" id="KW-0479">Metal-binding</keyword>
<keyword evidence="5 9" id="KW-0862">Zinc</keyword>
<evidence type="ECO:0000256" key="2">
    <source>
        <dbReference type="ARBA" id="ARBA00022723"/>
    </source>
</evidence>
<keyword evidence="6 9" id="KW-0482">Metalloprotease</keyword>
<keyword evidence="13" id="KW-1185">Reference proteome</keyword>
<protein>
    <recommendedName>
        <fullName evidence="10">Metalloendopeptidase</fullName>
        <ecNumber evidence="10">3.4.24.-</ecNumber>
    </recommendedName>
</protein>
<dbReference type="GeneTree" id="ENSGT00940000161051"/>
<feature type="binding site" evidence="9">
    <location>
        <position position="183"/>
    </location>
    <ligand>
        <name>Zn(2+)</name>
        <dbReference type="ChEBI" id="CHEBI:29105"/>
        <note>catalytic</note>
    </ligand>
</feature>
<dbReference type="CDD" id="cd04283">
    <property type="entry name" value="ZnMc_hatching_enzyme"/>
    <property type="match status" value="1"/>
</dbReference>
<dbReference type="PRINTS" id="PR00480">
    <property type="entry name" value="ASTACIN"/>
</dbReference>
<feature type="binding site" evidence="9">
    <location>
        <position position="177"/>
    </location>
    <ligand>
        <name>Zn(2+)</name>
        <dbReference type="ChEBI" id="CHEBI:29105"/>
        <note>catalytic</note>
    </ligand>
</feature>
<evidence type="ECO:0000313" key="12">
    <source>
        <dbReference type="Ensembl" id="ENSHHUP00000045253.1"/>
    </source>
</evidence>
<dbReference type="FunFam" id="3.40.390.10:FF:000040">
    <property type="entry name" value="Metalloendopeptidase"/>
    <property type="match status" value="1"/>
</dbReference>
<evidence type="ECO:0000256" key="3">
    <source>
        <dbReference type="ARBA" id="ARBA00022729"/>
    </source>
</evidence>
<keyword evidence="1 9" id="KW-0645">Protease</keyword>